<dbReference type="InterPro" id="IPR057666">
    <property type="entry name" value="DrpA_SLOG"/>
</dbReference>
<dbReference type="EMBL" id="SDWU01000019">
    <property type="protein sequence ID" value="RYB99388.1"/>
    <property type="molecule type" value="Genomic_DNA"/>
</dbReference>
<dbReference type="InterPro" id="IPR003488">
    <property type="entry name" value="DprA"/>
</dbReference>
<evidence type="ECO:0000313" key="3">
    <source>
        <dbReference type="EMBL" id="RYB99388.1"/>
    </source>
</evidence>
<gene>
    <name evidence="3" type="ORF">EUA07_16305</name>
</gene>
<accession>A0A4Q2S822</accession>
<dbReference type="OrthoDB" id="9785707at2"/>
<dbReference type="AlphaFoldDB" id="A0A4Q2S822"/>
<dbReference type="PANTHER" id="PTHR43022:SF1">
    <property type="entry name" value="PROTEIN SMF"/>
    <property type="match status" value="1"/>
</dbReference>
<organism evidence="3 4">
    <name type="scientific">Nocardioides ganghwensis</name>
    <dbReference type="NCBI Taxonomy" id="252230"/>
    <lineage>
        <taxon>Bacteria</taxon>
        <taxon>Bacillati</taxon>
        <taxon>Actinomycetota</taxon>
        <taxon>Actinomycetes</taxon>
        <taxon>Propionibacteriales</taxon>
        <taxon>Nocardioidaceae</taxon>
        <taxon>Nocardioides</taxon>
    </lineage>
</organism>
<dbReference type="GO" id="GO:0009294">
    <property type="term" value="P:DNA-mediated transformation"/>
    <property type="evidence" value="ECO:0007669"/>
    <property type="project" value="InterPro"/>
</dbReference>
<comment type="similarity">
    <text evidence="1">Belongs to the DprA/Smf family.</text>
</comment>
<keyword evidence="4" id="KW-1185">Reference proteome</keyword>
<evidence type="ECO:0000313" key="4">
    <source>
        <dbReference type="Proteomes" id="UP000293291"/>
    </source>
</evidence>
<proteinExistence type="inferred from homology"/>
<comment type="caution">
    <text evidence="3">The sequence shown here is derived from an EMBL/GenBank/DDBJ whole genome shotgun (WGS) entry which is preliminary data.</text>
</comment>
<dbReference type="Proteomes" id="UP000293291">
    <property type="component" value="Unassembled WGS sequence"/>
</dbReference>
<sequence length="329" mass="35392">MIEHMFEDTRLEESAAAAPRGYPCDVYVSSFEEQAALVALLRTRPDGLSWPELTTRVRDEASVERVIEDLQPSQGLFPDPEFADALAVAEKDVHAWNSEGLTFLTILDGRYPASMRDIHQAPPFLFTRGELRESDPGISIVGSRDASPTGLKIAEAVAIAAVEDGLSVISGLAAGIDTVAHTTALRDGGRPVGVIGTGIRKAYPAANRELHSEVAERGLLLSQFWPDAPPQKHTFLMRNATMSGYGLATVVVEAGEHSGARAQARIAVEHGRPVVLTDLVLERTQWAKTLEGRPGVTIASSTQDVIDAIRQIRAADDSINDAIRSLVSA</sequence>
<dbReference type="Pfam" id="PF02481">
    <property type="entry name" value="DNA_processg_A"/>
    <property type="match status" value="1"/>
</dbReference>
<reference evidence="3 4" key="1">
    <citation type="submission" date="2019-01" db="EMBL/GenBank/DDBJ databases">
        <title>Novel species of Nocardioides.</title>
        <authorList>
            <person name="Liu Q."/>
            <person name="Xin Y.-H."/>
        </authorList>
    </citation>
    <scope>NUCLEOTIDE SEQUENCE [LARGE SCALE GENOMIC DNA]</scope>
    <source>
        <strain evidence="3 4">CGMCC 4.6875</strain>
    </source>
</reference>
<feature type="domain" description="Smf/DprA SLOG" evidence="2">
    <location>
        <begin position="103"/>
        <end position="285"/>
    </location>
</feature>
<dbReference type="SUPFAM" id="SSF102405">
    <property type="entry name" value="MCP/YpsA-like"/>
    <property type="match status" value="1"/>
</dbReference>
<evidence type="ECO:0000259" key="2">
    <source>
        <dbReference type="Pfam" id="PF02481"/>
    </source>
</evidence>
<protein>
    <submittedName>
        <fullName evidence="3">DNA-processing protein DprA</fullName>
    </submittedName>
</protein>
<dbReference type="PANTHER" id="PTHR43022">
    <property type="entry name" value="PROTEIN SMF"/>
    <property type="match status" value="1"/>
</dbReference>
<evidence type="ECO:0000256" key="1">
    <source>
        <dbReference type="ARBA" id="ARBA00006525"/>
    </source>
</evidence>
<name>A0A4Q2S822_9ACTN</name>
<dbReference type="Gene3D" id="3.40.50.450">
    <property type="match status" value="1"/>
</dbReference>